<evidence type="ECO:0000313" key="4">
    <source>
        <dbReference type="EMBL" id="UYM06959.1"/>
    </source>
</evidence>
<dbReference type="SUPFAM" id="SSF48498">
    <property type="entry name" value="Tetracyclin repressor-like, C-terminal domain"/>
    <property type="match status" value="1"/>
</dbReference>
<dbReference type="GO" id="GO:0003700">
    <property type="term" value="F:DNA-binding transcription factor activity"/>
    <property type="evidence" value="ECO:0007669"/>
    <property type="project" value="TreeGrafter"/>
</dbReference>
<feature type="domain" description="HTH tetR-type" evidence="3">
    <location>
        <begin position="9"/>
        <end position="69"/>
    </location>
</feature>
<dbReference type="Pfam" id="PF17920">
    <property type="entry name" value="TetR_C_16"/>
    <property type="match status" value="1"/>
</dbReference>
<dbReference type="PRINTS" id="PR00455">
    <property type="entry name" value="HTHTETR"/>
</dbReference>
<protein>
    <submittedName>
        <fullName evidence="4">TetR family transcriptional regulator</fullName>
    </submittedName>
</protein>
<keyword evidence="1 2" id="KW-0238">DNA-binding</keyword>
<dbReference type="PROSITE" id="PS50977">
    <property type="entry name" value="HTH_TETR_2"/>
    <property type="match status" value="1"/>
</dbReference>
<dbReference type="SUPFAM" id="SSF46689">
    <property type="entry name" value="Homeodomain-like"/>
    <property type="match status" value="1"/>
</dbReference>
<dbReference type="Pfam" id="PF00440">
    <property type="entry name" value="TetR_N"/>
    <property type="match status" value="1"/>
</dbReference>
<dbReference type="PANTHER" id="PTHR30055">
    <property type="entry name" value="HTH-TYPE TRANSCRIPTIONAL REGULATOR RUTR"/>
    <property type="match status" value="1"/>
</dbReference>
<proteinExistence type="predicted"/>
<dbReference type="InterPro" id="IPR036271">
    <property type="entry name" value="Tet_transcr_reg_TetR-rel_C_sf"/>
</dbReference>
<gene>
    <name evidence="4" type="ORF">L0C25_07750</name>
</gene>
<dbReference type="InterPro" id="IPR009057">
    <property type="entry name" value="Homeodomain-like_sf"/>
</dbReference>
<dbReference type="RefSeq" id="WP_271635893.1">
    <property type="nucleotide sequence ID" value="NZ_CP094970.1"/>
</dbReference>
<sequence length="191" mass="20494">MAGRRSGTPDTRGEIIAAAREAFASQGFDRTSLRSIARSAGVDPALIHHYFDGKDALFVAAMDLPLSPRERLAEALDVPRDQAGVAVIRTMLTVWDDEAYQPSLLGVLRSLTSGTAAGTELRTAFVEGMIFPALRQEIEGGVSERAVGLVGSQIIGLIVARYLIGVEPLVSMDSEELAQLVGPTIQRYIDL</sequence>
<dbReference type="PANTHER" id="PTHR30055:SF235">
    <property type="entry name" value="TRANSCRIPTIONAL REGULATORY PROTEIN"/>
    <property type="match status" value="1"/>
</dbReference>
<feature type="DNA-binding region" description="H-T-H motif" evidence="2">
    <location>
        <begin position="32"/>
        <end position="51"/>
    </location>
</feature>
<dbReference type="KEGG" id="sgrg:L0C25_07750"/>
<dbReference type="Gene3D" id="1.10.357.10">
    <property type="entry name" value="Tetracycline Repressor, domain 2"/>
    <property type="match status" value="1"/>
</dbReference>
<dbReference type="EMBL" id="CP094970">
    <property type="protein sequence ID" value="UYM06959.1"/>
    <property type="molecule type" value="Genomic_DNA"/>
</dbReference>
<dbReference type="InterPro" id="IPR041678">
    <property type="entry name" value="TetR_C_16"/>
</dbReference>
<evidence type="ECO:0000256" key="2">
    <source>
        <dbReference type="PROSITE-ProRule" id="PRU00335"/>
    </source>
</evidence>
<evidence type="ECO:0000259" key="3">
    <source>
        <dbReference type="PROSITE" id="PS50977"/>
    </source>
</evidence>
<dbReference type="AlphaFoldDB" id="A0AA46YMU1"/>
<reference evidence="4" key="1">
    <citation type="submission" date="2022-01" db="EMBL/GenBank/DDBJ databases">
        <title>Nocardioidaceae gen. sp. A5X3R13.</title>
        <authorList>
            <person name="Lopez Marin M.A."/>
            <person name="Uhlik O."/>
        </authorList>
    </citation>
    <scope>NUCLEOTIDE SEQUENCE</scope>
    <source>
        <strain evidence="4">A5X3R13</strain>
    </source>
</reference>
<organism evidence="4 5">
    <name type="scientific">Solicola gregarius</name>
    <dbReference type="NCBI Taxonomy" id="2908642"/>
    <lineage>
        <taxon>Bacteria</taxon>
        <taxon>Bacillati</taxon>
        <taxon>Actinomycetota</taxon>
        <taxon>Actinomycetes</taxon>
        <taxon>Propionibacteriales</taxon>
        <taxon>Nocardioidaceae</taxon>
        <taxon>Solicola</taxon>
    </lineage>
</organism>
<dbReference type="Proteomes" id="UP001164390">
    <property type="component" value="Chromosome"/>
</dbReference>
<evidence type="ECO:0000313" key="5">
    <source>
        <dbReference type="Proteomes" id="UP001164390"/>
    </source>
</evidence>
<dbReference type="GO" id="GO:0000976">
    <property type="term" value="F:transcription cis-regulatory region binding"/>
    <property type="evidence" value="ECO:0007669"/>
    <property type="project" value="TreeGrafter"/>
</dbReference>
<accession>A0AA46YMU1</accession>
<evidence type="ECO:0000256" key="1">
    <source>
        <dbReference type="ARBA" id="ARBA00023125"/>
    </source>
</evidence>
<dbReference type="InterPro" id="IPR001647">
    <property type="entry name" value="HTH_TetR"/>
</dbReference>
<dbReference type="Gene3D" id="1.10.10.60">
    <property type="entry name" value="Homeodomain-like"/>
    <property type="match status" value="1"/>
</dbReference>
<keyword evidence="5" id="KW-1185">Reference proteome</keyword>
<dbReference type="InterPro" id="IPR050109">
    <property type="entry name" value="HTH-type_TetR-like_transc_reg"/>
</dbReference>
<name>A0AA46YMU1_9ACTN</name>